<reference evidence="1" key="1">
    <citation type="journal article" date="2017" name="Nature">
        <title>The sunflower genome provides insights into oil metabolism, flowering and Asterid evolution.</title>
        <authorList>
            <person name="Badouin H."/>
            <person name="Gouzy J."/>
            <person name="Grassa C.J."/>
            <person name="Murat F."/>
            <person name="Staton S.E."/>
            <person name="Cottret L."/>
            <person name="Lelandais-Briere C."/>
            <person name="Owens G.L."/>
            <person name="Carrere S."/>
            <person name="Mayjonade B."/>
            <person name="Legrand L."/>
            <person name="Gill N."/>
            <person name="Kane N.C."/>
            <person name="Bowers J.E."/>
            <person name="Hubner S."/>
            <person name="Bellec A."/>
            <person name="Berard A."/>
            <person name="Berges H."/>
            <person name="Blanchet N."/>
            <person name="Boniface M.C."/>
            <person name="Brunel D."/>
            <person name="Catrice O."/>
            <person name="Chaidir N."/>
            <person name="Claudel C."/>
            <person name="Donnadieu C."/>
            <person name="Faraut T."/>
            <person name="Fievet G."/>
            <person name="Helmstetter N."/>
            <person name="King M."/>
            <person name="Knapp S.J."/>
            <person name="Lai Z."/>
            <person name="Le Paslier M.C."/>
            <person name="Lippi Y."/>
            <person name="Lorenzon L."/>
            <person name="Mandel J.R."/>
            <person name="Marage G."/>
            <person name="Marchand G."/>
            <person name="Marquand E."/>
            <person name="Bret-Mestries E."/>
            <person name="Morien E."/>
            <person name="Nambeesan S."/>
            <person name="Nguyen T."/>
            <person name="Pegot-Espagnet P."/>
            <person name="Pouilly N."/>
            <person name="Raftis F."/>
            <person name="Sallet E."/>
            <person name="Schiex T."/>
            <person name="Thomas J."/>
            <person name="Vandecasteele C."/>
            <person name="Vares D."/>
            <person name="Vear F."/>
            <person name="Vautrin S."/>
            <person name="Crespi M."/>
            <person name="Mangin B."/>
            <person name="Burke J.M."/>
            <person name="Salse J."/>
            <person name="Munos S."/>
            <person name="Vincourt P."/>
            <person name="Rieseberg L.H."/>
            <person name="Langlade N.B."/>
        </authorList>
    </citation>
    <scope>NUCLEOTIDE SEQUENCE</scope>
    <source>
        <tissue evidence="1">Leaves</tissue>
    </source>
</reference>
<reference evidence="1" key="2">
    <citation type="submission" date="2020-06" db="EMBL/GenBank/DDBJ databases">
        <title>Helianthus annuus Genome sequencing and assembly Release 2.</title>
        <authorList>
            <person name="Gouzy J."/>
            <person name="Langlade N."/>
            <person name="Munos S."/>
        </authorList>
    </citation>
    <scope>NUCLEOTIDE SEQUENCE</scope>
    <source>
        <tissue evidence="1">Leaves</tissue>
    </source>
</reference>
<evidence type="ECO:0000313" key="1">
    <source>
        <dbReference type="EMBL" id="KAF5820829.1"/>
    </source>
</evidence>
<keyword evidence="2" id="KW-1185">Reference proteome</keyword>
<evidence type="ECO:0000313" key="2">
    <source>
        <dbReference type="Proteomes" id="UP000215914"/>
    </source>
</evidence>
<comment type="caution">
    <text evidence="1">The sequence shown here is derived from an EMBL/GenBank/DDBJ whole genome shotgun (WGS) entry which is preliminary data.</text>
</comment>
<proteinExistence type="predicted"/>
<organism evidence="1 2">
    <name type="scientific">Helianthus annuus</name>
    <name type="common">Common sunflower</name>
    <dbReference type="NCBI Taxonomy" id="4232"/>
    <lineage>
        <taxon>Eukaryota</taxon>
        <taxon>Viridiplantae</taxon>
        <taxon>Streptophyta</taxon>
        <taxon>Embryophyta</taxon>
        <taxon>Tracheophyta</taxon>
        <taxon>Spermatophyta</taxon>
        <taxon>Magnoliopsida</taxon>
        <taxon>eudicotyledons</taxon>
        <taxon>Gunneridae</taxon>
        <taxon>Pentapetalae</taxon>
        <taxon>asterids</taxon>
        <taxon>campanulids</taxon>
        <taxon>Asterales</taxon>
        <taxon>Asteraceae</taxon>
        <taxon>Asteroideae</taxon>
        <taxon>Heliantheae alliance</taxon>
        <taxon>Heliantheae</taxon>
        <taxon>Helianthus</taxon>
    </lineage>
</organism>
<gene>
    <name evidence="1" type="ORF">HanXRQr2_Chr01g0006661</name>
</gene>
<dbReference type="AlphaFoldDB" id="A0A9K3JSY2"/>
<sequence>MYWKMRNEKSVFEFSKFYSLQSEGNLFHCYSKIWQVLEGDLGRLILVLVVCLYREFGLVYSVERGLRMVQLYLARIVVIVLCSSGQFRHTTSVRKKERNMRRYTTATSTEPSSETVTDRCLRLILLSVIGITSRPNMLTPLLI</sequence>
<accession>A0A9K3JSY2</accession>
<dbReference type="EMBL" id="MNCJ02000316">
    <property type="protein sequence ID" value="KAF5820829.1"/>
    <property type="molecule type" value="Genomic_DNA"/>
</dbReference>
<dbReference type="Gramene" id="mRNA:HanXRQr2_Chr01g0006661">
    <property type="protein sequence ID" value="mRNA:HanXRQr2_Chr01g0006661"/>
    <property type="gene ID" value="HanXRQr2_Chr01g0006661"/>
</dbReference>
<dbReference type="Proteomes" id="UP000215914">
    <property type="component" value="Unassembled WGS sequence"/>
</dbReference>
<name>A0A9K3JSY2_HELAN</name>
<protein>
    <submittedName>
        <fullName evidence="1">Uncharacterized protein</fullName>
    </submittedName>
</protein>